<proteinExistence type="predicted"/>
<dbReference type="PANTHER" id="PTHR34502:SF5">
    <property type="entry name" value="DUF6594 DOMAIN-CONTAINING PROTEIN"/>
    <property type="match status" value="1"/>
</dbReference>
<keyword evidence="4" id="KW-1185">Reference proteome</keyword>
<dbReference type="PANTHER" id="PTHR34502">
    <property type="entry name" value="DUF6594 DOMAIN-CONTAINING PROTEIN-RELATED"/>
    <property type="match status" value="1"/>
</dbReference>
<keyword evidence="1" id="KW-0472">Membrane</keyword>
<gene>
    <name evidence="3" type="ORF">IFM53868_10386</name>
</gene>
<feature type="domain" description="DUF6594" evidence="2">
    <location>
        <begin position="84"/>
        <end position="378"/>
    </location>
</feature>
<dbReference type="Proteomes" id="UP000465266">
    <property type="component" value="Unassembled WGS sequence"/>
</dbReference>
<feature type="transmembrane region" description="Helical" evidence="1">
    <location>
        <begin position="364"/>
        <end position="383"/>
    </location>
</feature>
<feature type="transmembrane region" description="Helical" evidence="1">
    <location>
        <begin position="337"/>
        <end position="357"/>
    </location>
</feature>
<organism evidence="3 4">
    <name type="scientific">Aspergillus udagawae</name>
    <dbReference type="NCBI Taxonomy" id="91492"/>
    <lineage>
        <taxon>Eukaryota</taxon>
        <taxon>Fungi</taxon>
        <taxon>Dikarya</taxon>
        <taxon>Ascomycota</taxon>
        <taxon>Pezizomycotina</taxon>
        <taxon>Eurotiomycetes</taxon>
        <taxon>Eurotiomycetidae</taxon>
        <taxon>Eurotiales</taxon>
        <taxon>Aspergillaceae</taxon>
        <taxon>Aspergillus</taxon>
        <taxon>Aspergillus subgen. Fumigati</taxon>
    </lineage>
</organism>
<evidence type="ECO:0000313" key="3">
    <source>
        <dbReference type="EMBL" id="GFF99637.1"/>
    </source>
</evidence>
<accession>A0ABQ1BE14</accession>
<keyword evidence="1" id="KW-1133">Transmembrane helix</keyword>
<dbReference type="EMBL" id="BLKG01000225">
    <property type="protein sequence ID" value="GFF99637.1"/>
    <property type="molecule type" value="Genomic_DNA"/>
</dbReference>
<evidence type="ECO:0000256" key="1">
    <source>
        <dbReference type="SAM" id="Phobius"/>
    </source>
</evidence>
<evidence type="ECO:0000313" key="4">
    <source>
        <dbReference type="Proteomes" id="UP000465266"/>
    </source>
</evidence>
<sequence length="396" mass="44900">MALPFAADHQPTTTISLEGFGSIPAAKDYNGVEVPYGGFDSRWSQRLEELSERNAQAIDSVHGNKHYHQHRHEDQIFPEYLDGFPKYSHFLARDEDHATTIFKRFDSVAIRNLLHLERRLAALQALQEKFDEDDRRNELDRPPEVKHPSICWESFEILGTRGKTPWLREWIKGEARHVQDILYSGDNVILDDMERRWYLAHETKSLLREYYEALILYSKVLRLHGPAKRSLNGVKDWFERAGTGEYRQFVGAGAHIYDDEGDILSLRPPVEEDLLSWFVFTFFGRFLLSRKRVPTADPSIIYVDQNKVKVVTTTIGFILALGFLIAAVWAIGKISGMNGRLGALTGFVLGFGLWITFGTSAKRLEIFAATSAYAAVLAVYVTLGDSHCTTPPAPPG</sequence>
<dbReference type="InterPro" id="IPR046529">
    <property type="entry name" value="DUF6594"/>
</dbReference>
<evidence type="ECO:0000259" key="2">
    <source>
        <dbReference type="Pfam" id="PF20237"/>
    </source>
</evidence>
<comment type="caution">
    <text evidence="3">The sequence shown here is derived from an EMBL/GenBank/DDBJ whole genome shotgun (WGS) entry which is preliminary data.</text>
</comment>
<keyword evidence="1" id="KW-0812">Transmembrane</keyword>
<reference evidence="3 4" key="1">
    <citation type="submission" date="2020-01" db="EMBL/GenBank/DDBJ databases">
        <title>Draft genome sequence of Aspergillus udagawae IFM 53868.</title>
        <authorList>
            <person name="Takahashi H."/>
            <person name="Yaguchi T."/>
        </authorList>
    </citation>
    <scope>NUCLEOTIDE SEQUENCE [LARGE SCALE GENOMIC DNA]</scope>
    <source>
        <strain evidence="3 4">IFM 53868</strain>
    </source>
</reference>
<name>A0ABQ1BE14_9EURO</name>
<dbReference type="Pfam" id="PF20237">
    <property type="entry name" value="DUF6594"/>
    <property type="match status" value="1"/>
</dbReference>
<feature type="transmembrane region" description="Helical" evidence="1">
    <location>
        <begin position="310"/>
        <end position="331"/>
    </location>
</feature>
<protein>
    <submittedName>
        <fullName evidence="3">Chorismate mutase protein</fullName>
    </submittedName>
</protein>